<evidence type="ECO:0000256" key="5">
    <source>
        <dbReference type="ARBA" id="ARBA00023288"/>
    </source>
</evidence>
<dbReference type="InterPro" id="IPR050490">
    <property type="entry name" value="Bact_solute-bd_prot1"/>
</dbReference>
<dbReference type="Pfam" id="PF01547">
    <property type="entry name" value="SBP_bac_1"/>
    <property type="match status" value="1"/>
</dbReference>
<keyword evidence="9" id="KW-1185">Reference proteome</keyword>
<dbReference type="KEGG" id="paun:MJA45_09195"/>
<evidence type="ECO:0000256" key="4">
    <source>
        <dbReference type="ARBA" id="ARBA00023139"/>
    </source>
</evidence>
<evidence type="ECO:0000256" key="3">
    <source>
        <dbReference type="ARBA" id="ARBA00023136"/>
    </source>
</evidence>
<dbReference type="RefSeq" id="WP_315606959.1">
    <property type="nucleotide sequence ID" value="NZ_CP130318.1"/>
</dbReference>
<protein>
    <submittedName>
        <fullName evidence="8">Extracellular solute-binding protein</fullName>
    </submittedName>
</protein>
<feature type="compositionally biased region" description="Low complexity" evidence="6">
    <location>
        <begin position="30"/>
        <end position="46"/>
    </location>
</feature>
<name>A0AA96LFP5_9BACL</name>
<feature type="chain" id="PRO_5041670801" evidence="7">
    <location>
        <begin position="22"/>
        <end position="520"/>
    </location>
</feature>
<keyword evidence="2 7" id="KW-0732">Signal</keyword>
<evidence type="ECO:0000256" key="1">
    <source>
        <dbReference type="ARBA" id="ARBA00022475"/>
    </source>
</evidence>
<dbReference type="AlphaFoldDB" id="A0AA96LFP5"/>
<dbReference type="PANTHER" id="PTHR43649:SF33">
    <property type="entry name" value="POLYGALACTURONAN_RHAMNOGALACTURONAN-BINDING PROTEIN YTCQ"/>
    <property type="match status" value="1"/>
</dbReference>
<proteinExistence type="predicted"/>
<evidence type="ECO:0000313" key="9">
    <source>
        <dbReference type="Proteomes" id="UP001305702"/>
    </source>
</evidence>
<evidence type="ECO:0000313" key="8">
    <source>
        <dbReference type="EMBL" id="WNQ13179.1"/>
    </source>
</evidence>
<keyword evidence="3" id="KW-0472">Membrane</keyword>
<dbReference type="PROSITE" id="PS51257">
    <property type="entry name" value="PROKAR_LIPOPROTEIN"/>
    <property type="match status" value="1"/>
</dbReference>
<feature type="region of interest" description="Disordered" evidence="6">
    <location>
        <begin position="23"/>
        <end position="46"/>
    </location>
</feature>
<dbReference type="EMBL" id="CP130318">
    <property type="protein sequence ID" value="WNQ13179.1"/>
    <property type="molecule type" value="Genomic_DNA"/>
</dbReference>
<dbReference type="Gene3D" id="3.40.190.10">
    <property type="entry name" value="Periplasmic binding protein-like II"/>
    <property type="match status" value="2"/>
</dbReference>
<dbReference type="PANTHER" id="PTHR43649">
    <property type="entry name" value="ARABINOSE-BINDING PROTEIN-RELATED"/>
    <property type="match status" value="1"/>
</dbReference>
<organism evidence="8 9">
    <name type="scientific">Paenibacillus aurantius</name>
    <dbReference type="NCBI Taxonomy" id="2918900"/>
    <lineage>
        <taxon>Bacteria</taxon>
        <taxon>Bacillati</taxon>
        <taxon>Bacillota</taxon>
        <taxon>Bacilli</taxon>
        <taxon>Bacillales</taxon>
        <taxon>Paenibacillaceae</taxon>
        <taxon>Paenibacillus</taxon>
    </lineage>
</organism>
<keyword evidence="4" id="KW-0564">Palmitate</keyword>
<dbReference type="SUPFAM" id="SSF53850">
    <property type="entry name" value="Periplasmic binding protein-like II"/>
    <property type="match status" value="1"/>
</dbReference>
<gene>
    <name evidence="8" type="ORF">MJA45_09195</name>
</gene>
<evidence type="ECO:0000256" key="6">
    <source>
        <dbReference type="SAM" id="MobiDB-lite"/>
    </source>
</evidence>
<reference evidence="8 9" key="1">
    <citation type="submission" date="2022-02" db="EMBL/GenBank/DDBJ databases">
        <title>Paenibacillus sp. MBLB1776 Whole Genome Shotgun Sequencing.</title>
        <authorList>
            <person name="Hwang C.Y."/>
            <person name="Cho E.-S."/>
            <person name="Seo M.-J."/>
        </authorList>
    </citation>
    <scope>NUCLEOTIDE SEQUENCE [LARGE SCALE GENOMIC DNA]</scope>
    <source>
        <strain evidence="8 9">MBLB1776</strain>
    </source>
</reference>
<evidence type="ECO:0000256" key="7">
    <source>
        <dbReference type="SAM" id="SignalP"/>
    </source>
</evidence>
<keyword evidence="5" id="KW-0449">Lipoprotein</keyword>
<feature type="signal peptide" evidence="7">
    <location>
        <begin position="1"/>
        <end position="21"/>
    </location>
</feature>
<sequence length="520" mass="57570">MKSTKKWVSILLAGTMATLTACGSADNKESSSSPAAGSPQASNAPAEPAKVRLMISDHSQPVPTGNVMDNPTIKYMAQKANVNLDITFLPHGDYAAQKKIKYAAGDIPDVVQDWGVDADLMQNNQAIPLNDLIDKYGPNLKKSINKEAWDAVTFNGKIMGIPQTANGNAPSGRVIYVRKDWMDKVGIKDIPKTPDEFLTMLRAFRDKDPNGNGKKDEIPFTARENFSWSENLFGMFGANLHTYNLVNNELQPGYITPNFKKALGYVKTMVDEGLIDSEFMTNKRNVWEQKIQNDLAGSWNHVTELAWDWQDKLNKSIPGGKANVIAIPTPKDPGASAVGDVQNPIVKVFTISKKAKNPEAIVKMFDWLASQEGQEFVFLGVPGITQNKDGGKLTYDAKKDADDKTSLWRQTLFSIVSYNKDLLKVQLGNDAAVEKLDLSWNTARQEGIPNYLVGAPVFPSAKQFPDLTKEGNLWREAAAQIILGKKPLDSYDEFVKSWKAQGGNEMIKEATEYYNNKQKK</sequence>
<accession>A0AA96LFP5</accession>
<dbReference type="InterPro" id="IPR006059">
    <property type="entry name" value="SBP"/>
</dbReference>
<evidence type="ECO:0000256" key="2">
    <source>
        <dbReference type="ARBA" id="ARBA00022729"/>
    </source>
</evidence>
<keyword evidence="1" id="KW-1003">Cell membrane</keyword>
<dbReference type="Proteomes" id="UP001305702">
    <property type="component" value="Chromosome"/>
</dbReference>